<evidence type="ECO:0000256" key="9">
    <source>
        <dbReference type="ARBA" id="ARBA00022827"/>
    </source>
</evidence>
<keyword evidence="6 13" id="KW-0813">Transport</keyword>
<dbReference type="InterPro" id="IPR027417">
    <property type="entry name" value="P-loop_NTPase"/>
</dbReference>
<dbReference type="GO" id="GO:0006120">
    <property type="term" value="P:mitochondrial electron transport, NADH to ubiquinone"/>
    <property type="evidence" value="ECO:0007669"/>
    <property type="project" value="InterPro"/>
</dbReference>
<evidence type="ECO:0000256" key="4">
    <source>
        <dbReference type="ARBA" id="ARBA00008606"/>
    </source>
</evidence>
<comment type="subcellular location">
    <subcellularLocation>
        <location evidence="3 13">Mitochondrion matrix</location>
    </subcellularLocation>
</comment>
<reference evidence="15" key="1">
    <citation type="journal article" date="2020" name="BMC">
        <title>Leishmania infection induces a limited differential gene expression in the sand fly midgut.</title>
        <authorList>
            <person name="Coutinho-Abreu I.V."/>
            <person name="Serafim T.D."/>
            <person name="Meneses C."/>
            <person name="Kamhawi S."/>
            <person name="Oliveira F."/>
            <person name="Valenzuela J.G."/>
        </authorList>
    </citation>
    <scope>NUCLEOTIDE SEQUENCE</scope>
    <source>
        <strain evidence="15">Jacobina</strain>
        <tissue evidence="15">Midgut</tissue>
    </source>
</reference>
<evidence type="ECO:0000256" key="8">
    <source>
        <dbReference type="ARBA" id="ARBA00022660"/>
    </source>
</evidence>
<evidence type="ECO:0000256" key="10">
    <source>
        <dbReference type="ARBA" id="ARBA00022946"/>
    </source>
</evidence>
<evidence type="ECO:0000256" key="1">
    <source>
        <dbReference type="ARBA" id="ARBA00001974"/>
    </source>
</evidence>
<comment type="similarity">
    <text evidence="4 13">Belongs to the complex I NDUFA10 subunit family.</text>
</comment>
<dbReference type="KEGG" id="lll:129789887"/>
<evidence type="ECO:0000256" key="6">
    <source>
        <dbReference type="ARBA" id="ARBA00022448"/>
    </source>
</evidence>
<keyword evidence="10" id="KW-0809">Transit peptide</keyword>
<dbReference type="SUPFAM" id="SSF52540">
    <property type="entry name" value="P-loop containing nucleoside triphosphate hydrolases"/>
    <property type="match status" value="1"/>
</dbReference>
<dbReference type="InterPro" id="IPR031314">
    <property type="entry name" value="DNK_dom"/>
</dbReference>
<dbReference type="AlphaFoldDB" id="A0A7G3AX10"/>
<keyword evidence="9 13" id="KW-0274">FAD</keyword>
<dbReference type="OrthoDB" id="17400at2759"/>
<dbReference type="FunFam" id="3.40.50.300:FF:001768">
    <property type="entry name" value="NADH dehydrogenase [ubiquinone] 1 alpha subcomplex subunit 10, mitochondrial"/>
    <property type="match status" value="1"/>
</dbReference>
<feature type="domain" description="Deoxynucleoside kinase" evidence="14">
    <location>
        <begin position="76"/>
        <end position="309"/>
    </location>
</feature>
<dbReference type="PANTHER" id="PTHR10513:SF15">
    <property type="entry name" value="NADH DEHYDROGENASE [UBIQUINONE] 1 ALPHA SUBCOMPLEX SUBUNIT 10, MITOCHONDRIAL"/>
    <property type="match status" value="1"/>
</dbReference>
<evidence type="ECO:0000256" key="2">
    <source>
        <dbReference type="ARBA" id="ARBA00003195"/>
    </source>
</evidence>
<dbReference type="RefSeq" id="XP_055682999.1">
    <property type="nucleotide sequence ID" value="XM_055827024.1"/>
</dbReference>
<dbReference type="CTD" id="42591"/>
<evidence type="ECO:0000256" key="12">
    <source>
        <dbReference type="ARBA" id="ARBA00023128"/>
    </source>
</evidence>
<organism evidence="15">
    <name type="scientific">Lutzomyia longipalpis</name>
    <name type="common">Sand fly</name>
    <dbReference type="NCBI Taxonomy" id="7200"/>
    <lineage>
        <taxon>Eukaryota</taxon>
        <taxon>Metazoa</taxon>
        <taxon>Ecdysozoa</taxon>
        <taxon>Arthropoda</taxon>
        <taxon>Hexapoda</taxon>
        <taxon>Insecta</taxon>
        <taxon>Pterygota</taxon>
        <taxon>Neoptera</taxon>
        <taxon>Endopterygota</taxon>
        <taxon>Diptera</taxon>
        <taxon>Nematocera</taxon>
        <taxon>Psychodoidea</taxon>
        <taxon>Psychodidae</taxon>
        <taxon>Lutzomyia</taxon>
        <taxon>Lutzomyia</taxon>
    </lineage>
</organism>
<comment type="function">
    <text evidence="2 13">Accessory subunit of the mitochondrial membrane respiratory chain NADH dehydrogenase (Complex I), that is believed not to be involved in catalysis. Complex I functions in the transfer of electrons from NADH to the respiratory chain. The immediate electron acceptor for the enzyme is believed to be ubiquinone.</text>
</comment>
<keyword evidence="11 13" id="KW-0249">Electron transport</keyword>
<keyword evidence="7 13" id="KW-0285">Flavoprotein</keyword>
<dbReference type="InterPro" id="IPR015828">
    <property type="entry name" value="NDUFA10"/>
</dbReference>
<dbReference type="VEuPathDB" id="VectorBase:LLONM1_007973"/>
<dbReference type="Pfam" id="PF01712">
    <property type="entry name" value="dNK"/>
    <property type="match status" value="1"/>
</dbReference>
<evidence type="ECO:0000256" key="5">
    <source>
        <dbReference type="ARBA" id="ARBA00017279"/>
    </source>
</evidence>
<keyword evidence="15" id="KW-0830">Ubiquinone</keyword>
<evidence type="ECO:0000313" key="15">
    <source>
        <dbReference type="EMBL" id="MBC1178442.1"/>
    </source>
</evidence>
<evidence type="ECO:0000256" key="13">
    <source>
        <dbReference type="PIRNR" id="PIRNR000543"/>
    </source>
</evidence>
<name>A0A7G3AX10_LUTLO</name>
<dbReference type="GO" id="GO:0005759">
    <property type="term" value="C:mitochondrial matrix"/>
    <property type="evidence" value="ECO:0007669"/>
    <property type="project" value="UniProtKB-SubCell"/>
</dbReference>
<sequence>MAGVLRLSVVRFLPTAVKPAVVPVVQQKCGISGRSMRGSQKIVKPPPYPYKTKKYGFLQAIFDHTRKRFDENTKIIAVEGPLAAGKSKFAKELADELEMHYIPEANMDMYYINSYGFDARTLDPEFPASLKSYDEKTFCRTPKHPNAAAFQFNMYALRFWQYVEALNHLFNTGQGVVLDRSCYSDMVFIEAMAKNGYISKGARSFYYDIRKNTLQELMKPHLVVYLDVSVEQVKKNLKKRALPHEANSPALTDQYLRDIESFYKQLYLKEISTHAELLVYDWNEGGDTEVVVEDIERIDFDRFDKHDPKMKDWRWGLNLEWDFNNRRMKYSVQKNVLEGLFNVPRLDVPELLVDAEDSKQAQDVLETAPGWGYSKGFNPDQGDQVTWKF</sequence>
<evidence type="ECO:0000256" key="7">
    <source>
        <dbReference type="ARBA" id="ARBA00022630"/>
    </source>
</evidence>
<keyword evidence="8 13" id="KW-0679">Respiratory chain</keyword>
<evidence type="ECO:0000259" key="14">
    <source>
        <dbReference type="Pfam" id="PF01712"/>
    </source>
</evidence>
<evidence type="ECO:0000256" key="3">
    <source>
        <dbReference type="ARBA" id="ARBA00004305"/>
    </source>
</evidence>
<dbReference type="PANTHER" id="PTHR10513">
    <property type="entry name" value="DEOXYNUCLEOSIDE KINASE"/>
    <property type="match status" value="1"/>
</dbReference>
<dbReference type="Gene3D" id="3.40.50.300">
    <property type="entry name" value="P-loop containing nucleotide triphosphate hydrolases"/>
    <property type="match status" value="1"/>
</dbReference>
<dbReference type="InterPro" id="IPR050566">
    <property type="entry name" value="Deoxyribonucleoside_kinase"/>
</dbReference>
<evidence type="ECO:0000256" key="11">
    <source>
        <dbReference type="ARBA" id="ARBA00022982"/>
    </source>
</evidence>
<comment type="cofactor">
    <cofactor evidence="1 13">
        <name>FAD</name>
        <dbReference type="ChEBI" id="CHEBI:57692"/>
    </cofactor>
</comment>
<dbReference type="RefSeq" id="XP_055682991.1">
    <property type="nucleotide sequence ID" value="XM_055827016.1"/>
</dbReference>
<dbReference type="RefSeq" id="XP_055682983.1">
    <property type="nucleotide sequence ID" value="XM_055827008.1"/>
</dbReference>
<dbReference type="PIRSF" id="PIRSF000543">
    <property type="entry name" value="NADH_UQ_42KD"/>
    <property type="match status" value="1"/>
</dbReference>
<proteinExistence type="inferred from homology"/>
<dbReference type="EMBL" id="GITU01009739">
    <property type="protein sequence ID" value="MBC1178442.1"/>
    <property type="molecule type" value="Transcribed_RNA"/>
</dbReference>
<protein>
    <recommendedName>
        <fullName evidence="5 13">NADH dehydrogenase [ubiquinone] 1 alpha subcomplex subunit 10, mitochondrial</fullName>
    </recommendedName>
</protein>
<accession>A0A7G3AX10</accession>
<keyword evidence="12 13" id="KW-0496">Mitochondrion</keyword>
<dbReference type="GeneID" id="129789887"/>